<name>A0A162NCX9_PHYB8</name>
<evidence type="ECO:0000313" key="2">
    <source>
        <dbReference type="EMBL" id="OAD73178.1"/>
    </source>
</evidence>
<reference evidence="3" key="1">
    <citation type="submission" date="2015-06" db="EMBL/GenBank/DDBJ databases">
        <title>Expansion of signal transduction pathways in fungi by whole-genome duplication.</title>
        <authorList>
            <consortium name="DOE Joint Genome Institute"/>
            <person name="Corrochano L.M."/>
            <person name="Kuo A."/>
            <person name="Marcet-Houben M."/>
            <person name="Polaino S."/>
            <person name="Salamov A."/>
            <person name="Villalobos J.M."/>
            <person name="Alvarez M.I."/>
            <person name="Avalos J."/>
            <person name="Benito E.P."/>
            <person name="Benoit I."/>
            <person name="Burger G."/>
            <person name="Camino L.P."/>
            <person name="Canovas D."/>
            <person name="Cerda-Olmedo E."/>
            <person name="Cheng J.-F."/>
            <person name="Dominguez A."/>
            <person name="Elias M."/>
            <person name="Eslava A.P."/>
            <person name="Glaser F."/>
            <person name="Grimwood J."/>
            <person name="Gutierrez G."/>
            <person name="Heitman J."/>
            <person name="Henrissat B."/>
            <person name="Iturriaga E.A."/>
            <person name="Lang B.F."/>
            <person name="Lavin J.L."/>
            <person name="Lee S."/>
            <person name="Li W."/>
            <person name="Lindquist E."/>
            <person name="Lopez-Garcia S."/>
            <person name="Luque E.M."/>
            <person name="Marcos A.T."/>
            <person name="Martin J."/>
            <person name="McCluskey K."/>
            <person name="Medina H.R."/>
            <person name="Miralles-Duran A."/>
            <person name="Miyazaki A."/>
            <person name="Munoz-Torres E."/>
            <person name="Oguiza J.A."/>
            <person name="Ohm R."/>
            <person name="Olmedo M."/>
            <person name="Orejas M."/>
            <person name="Ortiz-Castellanos L."/>
            <person name="Pisabarro A.G."/>
            <person name="Rodriguez-Romero J."/>
            <person name="Ruiz-Herrera J."/>
            <person name="Ruiz-Vazquez R."/>
            <person name="Sanz C."/>
            <person name="Schackwitz W."/>
            <person name="Schmutz J."/>
            <person name="Shahriari M."/>
            <person name="Shelest E."/>
            <person name="Silva-Franco F."/>
            <person name="Soanes D."/>
            <person name="Syed K."/>
            <person name="Tagua V.G."/>
            <person name="Talbot N.J."/>
            <person name="Thon M."/>
            <person name="De vries R.P."/>
            <person name="Wiebenga A."/>
            <person name="Yadav J.S."/>
            <person name="Braun E.L."/>
            <person name="Baker S."/>
            <person name="Garre V."/>
            <person name="Horwitz B."/>
            <person name="Torres-Martinez S."/>
            <person name="Idnurm A."/>
            <person name="Herrera-Estrella A."/>
            <person name="Gabaldon T."/>
            <person name="Grigoriev I.V."/>
        </authorList>
    </citation>
    <scope>NUCLEOTIDE SEQUENCE [LARGE SCALE GENOMIC DNA]</scope>
    <source>
        <strain evidence="3">NRRL 1555(-)</strain>
    </source>
</reference>
<dbReference type="InParanoid" id="A0A162NCX9"/>
<dbReference type="Proteomes" id="UP000077315">
    <property type="component" value="Unassembled WGS sequence"/>
</dbReference>
<dbReference type="AlphaFoldDB" id="A0A162NCX9"/>
<feature type="transmembrane region" description="Helical" evidence="1">
    <location>
        <begin position="28"/>
        <end position="47"/>
    </location>
</feature>
<gene>
    <name evidence="2" type="ORF">PHYBLDRAFT_187015</name>
</gene>
<dbReference type="VEuPathDB" id="FungiDB:PHYBLDRAFT_187015"/>
<keyword evidence="1" id="KW-0472">Membrane</keyword>
<evidence type="ECO:0000256" key="1">
    <source>
        <dbReference type="SAM" id="Phobius"/>
    </source>
</evidence>
<dbReference type="EMBL" id="KV440981">
    <property type="protein sequence ID" value="OAD73178.1"/>
    <property type="molecule type" value="Genomic_DNA"/>
</dbReference>
<dbReference type="GeneID" id="29000221"/>
<keyword evidence="3" id="KW-1185">Reference proteome</keyword>
<protein>
    <submittedName>
        <fullName evidence="2">Uncharacterized protein</fullName>
    </submittedName>
</protein>
<dbReference type="RefSeq" id="XP_018291218.1">
    <property type="nucleotide sequence ID" value="XM_018439315.1"/>
</dbReference>
<sequence length="127" mass="14855">MRAFKNRLVYRVGLLKDVACLESNNQTYVLLLVFFIGKAVALVVRLFKLDMQVKKRNAVITYKSITLTEMERFYKIESGKHRAIFHKGKIPGISNVPKPTIWESLRKKQSFKGFGFFLSDEYTKWTE</sequence>
<evidence type="ECO:0000313" key="3">
    <source>
        <dbReference type="Proteomes" id="UP000077315"/>
    </source>
</evidence>
<keyword evidence="1" id="KW-0812">Transmembrane</keyword>
<keyword evidence="1" id="KW-1133">Transmembrane helix</keyword>
<organism evidence="2 3">
    <name type="scientific">Phycomyces blakesleeanus (strain ATCC 8743b / DSM 1359 / FGSC 10004 / NBRC 33097 / NRRL 1555)</name>
    <dbReference type="NCBI Taxonomy" id="763407"/>
    <lineage>
        <taxon>Eukaryota</taxon>
        <taxon>Fungi</taxon>
        <taxon>Fungi incertae sedis</taxon>
        <taxon>Mucoromycota</taxon>
        <taxon>Mucoromycotina</taxon>
        <taxon>Mucoromycetes</taxon>
        <taxon>Mucorales</taxon>
        <taxon>Phycomycetaceae</taxon>
        <taxon>Phycomyces</taxon>
    </lineage>
</organism>
<accession>A0A162NCX9</accession>
<proteinExistence type="predicted"/>